<dbReference type="AlphaFoldDB" id="A0A5M3X7V1"/>
<feature type="binding site" evidence="11">
    <location>
        <position position="12"/>
    </location>
    <ligand>
        <name>Mg(2+)</name>
        <dbReference type="ChEBI" id="CHEBI:18420"/>
        <label>2</label>
    </ligand>
</feature>
<evidence type="ECO:0000256" key="3">
    <source>
        <dbReference type="ARBA" id="ARBA00005300"/>
    </source>
</evidence>
<dbReference type="HAMAP" id="MF_00042">
    <property type="entry name" value="RNase_H"/>
    <property type="match status" value="1"/>
</dbReference>
<feature type="binding site" evidence="11">
    <location>
        <position position="72"/>
    </location>
    <ligand>
        <name>Mg(2+)</name>
        <dbReference type="ChEBI" id="CHEBI:18420"/>
        <label>1</label>
    </ligand>
</feature>
<comment type="caution">
    <text evidence="14">The sequence shown here is derived from an EMBL/GenBank/DDBJ whole genome shotgun (WGS) entry which is preliminary data.</text>
</comment>
<feature type="binding site" evidence="11">
    <location>
        <position position="50"/>
    </location>
    <ligand>
        <name>Mg(2+)</name>
        <dbReference type="ChEBI" id="CHEBI:18420"/>
        <label>1</label>
    </ligand>
</feature>
<feature type="region of interest" description="Disordered" evidence="12">
    <location>
        <begin position="129"/>
        <end position="153"/>
    </location>
</feature>
<evidence type="ECO:0000256" key="10">
    <source>
        <dbReference type="ARBA" id="ARBA00022842"/>
    </source>
</evidence>
<evidence type="ECO:0000256" key="1">
    <source>
        <dbReference type="ARBA" id="ARBA00000077"/>
    </source>
</evidence>
<organism evidence="14 15">
    <name type="scientific">Acrocarpospora macrocephala</name>
    <dbReference type="NCBI Taxonomy" id="150177"/>
    <lineage>
        <taxon>Bacteria</taxon>
        <taxon>Bacillati</taxon>
        <taxon>Actinomycetota</taxon>
        <taxon>Actinomycetes</taxon>
        <taxon>Streptosporangiales</taxon>
        <taxon>Streptosporangiaceae</taxon>
        <taxon>Acrocarpospora</taxon>
    </lineage>
</organism>
<evidence type="ECO:0000259" key="13">
    <source>
        <dbReference type="PROSITE" id="PS50879"/>
    </source>
</evidence>
<dbReference type="InterPro" id="IPR050092">
    <property type="entry name" value="RNase_H"/>
</dbReference>
<evidence type="ECO:0000256" key="2">
    <source>
        <dbReference type="ARBA" id="ARBA00004065"/>
    </source>
</evidence>
<protein>
    <recommendedName>
        <fullName evidence="5 11">Ribonuclease H</fullName>
        <shortName evidence="11">RNase H</shortName>
        <ecNumber evidence="5 11">3.1.26.4</ecNumber>
    </recommendedName>
</protein>
<dbReference type="EMBL" id="BLAE01000113">
    <property type="protein sequence ID" value="GES16752.1"/>
    <property type="molecule type" value="Genomic_DNA"/>
</dbReference>
<evidence type="ECO:0000256" key="5">
    <source>
        <dbReference type="ARBA" id="ARBA00012180"/>
    </source>
</evidence>
<dbReference type="PROSITE" id="PS50879">
    <property type="entry name" value="RNASE_H_1"/>
    <property type="match status" value="1"/>
</dbReference>
<dbReference type="CDD" id="cd09278">
    <property type="entry name" value="RNase_HI_prokaryote_like"/>
    <property type="match status" value="1"/>
</dbReference>
<evidence type="ECO:0000256" key="4">
    <source>
        <dbReference type="ARBA" id="ARBA00011245"/>
    </source>
</evidence>
<comment type="subunit">
    <text evidence="4 11">Monomer.</text>
</comment>
<keyword evidence="7 11" id="KW-0479">Metal-binding</keyword>
<keyword evidence="9 11" id="KW-0378">Hydrolase</keyword>
<dbReference type="GO" id="GO:0005737">
    <property type="term" value="C:cytoplasm"/>
    <property type="evidence" value="ECO:0007669"/>
    <property type="project" value="UniProtKB-SubCell"/>
</dbReference>
<dbReference type="NCBIfam" id="NF001236">
    <property type="entry name" value="PRK00203.1"/>
    <property type="match status" value="1"/>
</dbReference>
<dbReference type="SUPFAM" id="SSF53098">
    <property type="entry name" value="Ribonuclease H-like"/>
    <property type="match status" value="1"/>
</dbReference>
<dbReference type="EC" id="3.1.26.4" evidence="5 11"/>
<evidence type="ECO:0000256" key="12">
    <source>
        <dbReference type="SAM" id="MobiDB-lite"/>
    </source>
</evidence>
<dbReference type="InterPro" id="IPR022892">
    <property type="entry name" value="RNaseHI"/>
</dbReference>
<evidence type="ECO:0000256" key="8">
    <source>
        <dbReference type="ARBA" id="ARBA00022759"/>
    </source>
</evidence>
<accession>A0A5M3X7V1</accession>
<keyword evidence="15" id="KW-1185">Reference proteome</keyword>
<comment type="cofactor">
    <cofactor evidence="11">
        <name>Mg(2+)</name>
        <dbReference type="ChEBI" id="CHEBI:18420"/>
    </cofactor>
    <text evidence="11">Binds 1 Mg(2+) ion per subunit. May bind a second metal ion at a regulatory site, or after substrate binding.</text>
</comment>
<dbReference type="GO" id="GO:0003676">
    <property type="term" value="F:nucleic acid binding"/>
    <property type="evidence" value="ECO:0007669"/>
    <property type="project" value="InterPro"/>
</dbReference>
<dbReference type="Pfam" id="PF00075">
    <property type="entry name" value="RNase_H"/>
    <property type="match status" value="1"/>
</dbReference>
<evidence type="ECO:0000256" key="11">
    <source>
        <dbReference type="HAMAP-Rule" id="MF_00042"/>
    </source>
</evidence>
<dbReference type="OrthoDB" id="7845843at2"/>
<comment type="catalytic activity">
    <reaction evidence="1 11">
        <text>Endonucleolytic cleavage to 5'-phosphomonoester.</text>
        <dbReference type="EC" id="3.1.26.4"/>
    </reaction>
</comment>
<dbReference type="Gene3D" id="3.30.420.10">
    <property type="entry name" value="Ribonuclease H-like superfamily/Ribonuclease H"/>
    <property type="match status" value="1"/>
</dbReference>
<gene>
    <name evidence="11 14" type="primary">rnhA</name>
    <name evidence="14" type="ORF">Amac_103500</name>
</gene>
<feature type="domain" description="RNase H type-1" evidence="13">
    <location>
        <begin position="3"/>
        <end position="144"/>
    </location>
</feature>
<feature type="binding site" evidence="11">
    <location>
        <position position="136"/>
    </location>
    <ligand>
        <name>Mg(2+)</name>
        <dbReference type="ChEBI" id="CHEBI:18420"/>
        <label>2</label>
    </ligand>
</feature>
<dbReference type="RefSeq" id="WP_155361747.1">
    <property type="nucleotide sequence ID" value="NZ_BAAAHL010000002.1"/>
</dbReference>
<dbReference type="GO" id="GO:0000287">
    <property type="term" value="F:magnesium ion binding"/>
    <property type="evidence" value="ECO:0007669"/>
    <property type="project" value="UniProtKB-UniRule"/>
</dbReference>
<evidence type="ECO:0000313" key="14">
    <source>
        <dbReference type="EMBL" id="GES16752.1"/>
    </source>
</evidence>
<comment type="function">
    <text evidence="2 11">Endonuclease that specifically degrades the RNA of RNA-DNA hybrids.</text>
</comment>
<dbReference type="InterPro" id="IPR012337">
    <property type="entry name" value="RNaseH-like_sf"/>
</dbReference>
<dbReference type="PANTHER" id="PTHR10642:SF26">
    <property type="entry name" value="RIBONUCLEASE H1"/>
    <property type="match status" value="1"/>
</dbReference>
<evidence type="ECO:0000256" key="7">
    <source>
        <dbReference type="ARBA" id="ARBA00022723"/>
    </source>
</evidence>
<dbReference type="FunFam" id="3.30.420.10:FF:000089">
    <property type="entry name" value="Ribonuclease H"/>
    <property type="match status" value="1"/>
</dbReference>
<feature type="binding site" evidence="11">
    <location>
        <position position="12"/>
    </location>
    <ligand>
        <name>Mg(2+)</name>
        <dbReference type="ChEBI" id="CHEBI:18420"/>
        <label>1</label>
    </ligand>
</feature>
<dbReference type="InterPro" id="IPR036397">
    <property type="entry name" value="RNaseH_sf"/>
</dbReference>
<keyword evidence="11" id="KW-0963">Cytoplasm</keyword>
<comment type="similarity">
    <text evidence="3 11">Belongs to the RNase H family.</text>
</comment>
<keyword evidence="8 11" id="KW-0255">Endonuclease</keyword>
<name>A0A5M3X7V1_9ACTN</name>
<sequence length="153" mass="17043">MGGVQVVEAYTDGACRGNPGPGGWGVILRYGKHDRELRGGEADTTNNRMELMAAIMALETLTRPSEVRLHTDSQYVRNGITKWLAGWKRNGWLTAGKEPVKNADLWRRLESAAQRHQVEWLWVRGHSGHPENERADGLARLGCQESARPSGRS</sequence>
<dbReference type="GO" id="GO:0043137">
    <property type="term" value="P:DNA replication, removal of RNA primer"/>
    <property type="evidence" value="ECO:0007669"/>
    <property type="project" value="TreeGrafter"/>
</dbReference>
<dbReference type="Proteomes" id="UP000331127">
    <property type="component" value="Unassembled WGS sequence"/>
</dbReference>
<comment type="subcellular location">
    <subcellularLocation>
        <location evidence="11">Cytoplasm</location>
    </subcellularLocation>
</comment>
<reference evidence="14 15" key="1">
    <citation type="submission" date="2019-10" db="EMBL/GenBank/DDBJ databases">
        <title>Whole genome shotgun sequence of Acrocarpospora macrocephala NBRC 16266.</title>
        <authorList>
            <person name="Ichikawa N."/>
            <person name="Kimura A."/>
            <person name="Kitahashi Y."/>
            <person name="Komaki H."/>
            <person name="Oguchi A."/>
        </authorList>
    </citation>
    <scope>NUCLEOTIDE SEQUENCE [LARGE SCALE GENOMIC DNA]</scope>
    <source>
        <strain evidence="14 15">NBRC 16266</strain>
    </source>
</reference>
<dbReference type="GO" id="GO:0004523">
    <property type="term" value="F:RNA-DNA hybrid ribonuclease activity"/>
    <property type="evidence" value="ECO:0007669"/>
    <property type="project" value="UniProtKB-UniRule"/>
</dbReference>
<dbReference type="PANTHER" id="PTHR10642">
    <property type="entry name" value="RIBONUCLEASE H1"/>
    <property type="match status" value="1"/>
</dbReference>
<keyword evidence="6 11" id="KW-0540">Nuclease</keyword>
<dbReference type="InterPro" id="IPR002156">
    <property type="entry name" value="RNaseH_domain"/>
</dbReference>
<evidence type="ECO:0000256" key="6">
    <source>
        <dbReference type="ARBA" id="ARBA00022722"/>
    </source>
</evidence>
<evidence type="ECO:0000256" key="9">
    <source>
        <dbReference type="ARBA" id="ARBA00022801"/>
    </source>
</evidence>
<keyword evidence="10 11" id="KW-0460">Magnesium</keyword>
<proteinExistence type="inferred from homology"/>
<evidence type="ECO:0000313" key="15">
    <source>
        <dbReference type="Proteomes" id="UP000331127"/>
    </source>
</evidence>